<evidence type="ECO:0000313" key="6">
    <source>
        <dbReference type="EMBL" id="TLD00514.1"/>
    </source>
</evidence>
<dbReference type="InterPro" id="IPR017911">
    <property type="entry name" value="MacB-like_ATP-bd"/>
</dbReference>
<dbReference type="EMBL" id="QGQD01000054">
    <property type="protein sequence ID" value="TLD00514.1"/>
    <property type="molecule type" value="Genomic_DNA"/>
</dbReference>
<evidence type="ECO:0000256" key="2">
    <source>
        <dbReference type="ARBA" id="ARBA00022448"/>
    </source>
</evidence>
<evidence type="ECO:0000256" key="4">
    <source>
        <dbReference type="ARBA" id="ARBA00022840"/>
    </source>
</evidence>
<dbReference type="InterPro" id="IPR027417">
    <property type="entry name" value="P-loop_NTPase"/>
</dbReference>
<dbReference type="Pfam" id="PF00005">
    <property type="entry name" value="ABC_tran"/>
    <property type="match status" value="1"/>
</dbReference>
<comment type="caution">
    <text evidence="6">The sequence shown here is derived from an EMBL/GenBank/DDBJ whole genome shotgun (WGS) entry which is preliminary data.</text>
</comment>
<keyword evidence="3" id="KW-0547">Nucleotide-binding</keyword>
<reference evidence="6 7" key="1">
    <citation type="journal article" date="2019" name="Anaerobe">
        <title>Detection of Robinsoniella peoriensis in multiple bone samples of a trauma patient.</title>
        <authorList>
            <person name="Schrottner P."/>
            <person name="Hartwich K."/>
            <person name="Bunk B."/>
            <person name="Schober I."/>
            <person name="Helbig S."/>
            <person name="Rudolph W.W."/>
            <person name="Gunzer F."/>
        </authorList>
    </citation>
    <scope>NUCLEOTIDE SEQUENCE [LARGE SCALE GENOMIC DNA]</scope>
    <source>
        <strain evidence="6 7">DSM 106044</strain>
    </source>
</reference>
<dbReference type="RefSeq" id="WP_047833541.1">
    <property type="nucleotide sequence ID" value="NZ_QGQD01000054.1"/>
</dbReference>
<dbReference type="SMART" id="SM00382">
    <property type="entry name" value="AAA"/>
    <property type="match status" value="1"/>
</dbReference>
<dbReference type="GO" id="GO:0016887">
    <property type="term" value="F:ATP hydrolysis activity"/>
    <property type="evidence" value="ECO:0007669"/>
    <property type="project" value="InterPro"/>
</dbReference>
<dbReference type="AlphaFoldDB" id="A0A4U8Q809"/>
<protein>
    <submittedName>
        <fullName evidence="6">Lipoprotein-releasing system ATP-binding protein LolD</fullName>
        <ecNumber evidence="6">3.6.3.-</ecNumber>
    </submittedName>
</protein>
<keyword evidence="2" id="KW-0813">Transport</keyword>
<dbReference type="Proteomes" id="UP000306509">
    <property type="component" value="Unassembled WGS sequence"/>
</dbReference>
<dbReference type="PROSITE" id="PS50893">
    <property type="entry name" value="ABC_TRANSPORTER_2"/>
    <property type="match status" value="1"/>
</dbReference>
<sequence>MGETILTTNKLCKTFSNEGVQQHVLRNLDISFEKGDFTVIMGASGAGKSTLLYALSGMDKPTLGDIYYGNTKISGYSNDKLAVFRRRHCGFVFQQIYLLENMSVLDNVMAVGLLADKNKKEVSGRGKELLKQVGLDKNSWKKFPSQLSGGEAQRVGIVRALINKPEIVFADEPTGALNSAHGKAVLDTFTNCHQEGQSIILVTHDLRSALRGNRIIYLKDGIICGECRLTDYDEDDQNRIGILRDFLEEMGW</sequence>
<dbReference type="InterPro" id="IPR003439">
    <property type="entry name" value="ABC_transporter-like_ATP-bd"/>
</dbReference>
<evidence type="ECO:0000256" key="1">
    <source>
        <dbReference type="ARBA" id="ARBA00005417"/>
    </source>
</evidence>
<evidence type="ECO:0000313" key="7">
    <source>
        <dbReference type="Proteomes" id="UP000306509"/>
    </source>
</evidence>
<dbReference type="EC" id="3.6.3.-" evidence="6"/>
<dbReference type="InterPro" id="IPR017871">
    <property type="entry name" value="ABC_transporter-like_CS"/>
</dbReference>
<evidence type="ECO:0000259" key="5">
    <source>
        <dbReference type="PROSITE" id="PS50893"/>
    </source>
</evidence>
<keyword evidence="7" id="KW-1185">Reference proteome</keyword>
<name>A0A4U8Q809_9FIRM</name>
<dbReference type="GO" id="GO:0005524">
    <property type="term" value="F:ATP binding"/>
    <property type="evidence" value="ECO:0007669"/>
    <property type="project" value="UniProtKB-KW"/>
</dbReference>
<keyword evidence="6" id="KW-0449">Lipoprotein</keyword>
<proteinExistence type="inferred from homology"/>
<keyword evidence="6" id="KW-0378">Hydrolase</keyword>
<dbReference type="STRING" id="180332.GCA_000797495_01368"/>
<dbReference type="PANTHER" id="PTHR42798">
    <property type="entry name" value="LIPOPROTEIN-RELEASING SYSTEM ATP-BINDING PROTEIN LOLD"/>
    <property type="match status" value="1"/>
</dbReference>
<accession>A0A4U8Q809</accession>
<dbReference type="InterPro" id="IPR003593">
    <property type="entry name" value="AAA+_ATPase"/>
</dbReference>
<dbReference type="CDD" id="cd03255">
    <property type="entry name" value="ABC_MJ0796_LolCDE_FtsE"/>
    <property type="match status" value="1"/>
</dbReference>
<organism evidence="6 7">
    <name type="scientific">Robinsoniella peoriensis</name>
    <dbReference type="NCBI Taxonomy" id="180332"/>
    <lineage>
        <taxon>Bacteria</taxon>
        <taxon>Bacillati</taxon>
        <taxon>Bacillota</taxon>
        <taxon>Clostridia</taxon>
        <taxon>Lachnospirales</taxon>
        <taxon>Lachnospiraceae</taxon>
        <taxon>Robinsoniella</taxon>
    </lineage>
</organism>
<feature type="domain" description="ABC transporter" evidence="5">
    <location>
        <begin position="6"/>
        <end position="245"/>
    </location>
</feature>
<dbReference type="Gene3D" id="3.40.50.300">
    <property type="entry name" value="P-loop containing nucleotide triphosphate hydrolases"/>
    <property type="match status" value="1"/>
</dbReference>
<dbReference type="SUPFAM" id="SSF52540">
    <property type="entry name" value="P-loop containing nucleoside triphosphate hydrolases"/>
    <property type="match status" value="1"/>
</dbReference>
<comment type="similarity">
    <text evidence="1">Belongs to the ABC transporter superfamily.</text>
</comment>
<evidence type="ECO:0000256" key="3">
    <source>
        <dbReference type="ARBA" id="ARBA00022741"/>
    </source>
</evidence>
<keyword evidence="4 6" id="KW-0067">ATP-binding</keyword>
<dbReference type="PANTHER" id="PTHR42798:SF7">
    <property type="entry name" value="ALPHA-D-RIBOSE 1-METHYLPHOSPHONATE 5-TRIPHOSPHATE SYNTHASE SUBUNIT PHNL"/>
    <property type="match status" value="1"/>
</dbReference>
<dbReference type="PROSITE" id="PS00211">
    <property type="entry name" value="ABC_TRANSPORTER_1"/>
    <property type="match status" value="1"/>
</dbReference>
<gene>
    <name evidence="6" type="primary">lolD_4</name>
    <name evidence="6" type="ORF">DSM106044_02647</name>
</gene>